<proteinExistence type="predicted"/>
<organism evidence="1 2">
    <name type="scientific">Russula earlei</name>
    <dbReference type="NCBI Taxonomy" id="71964"/>
    <lineage>
        <taxon>Eukaryota</taxon>
        <taxon>Fungi</taxon>
        <taxon>Dikarya</taxon>
        <taxon>Basidiomycota</taxon>
        <taxon>Agaricomycotina</taxon>
        <taxon>Agaricomycetes</taxon>
        <taxon>Russulales</taxon>
        <taxon>Russulaceae</taxon>
        <taxon>Russula</taxon>
    </lineage>
</organism>
<evidence type="ECO:0000313" key="1">
    <source>
        <dbReference type="EMBL" id="KAI9507226.1"/>
    </source>
</evidence>
<name>A0ACC0U7J2_9AGAM</name>
<dbReference type="Proteomes" id="UP001207468">
    <property type="component" value="Unassembled WGS sequence"/>
</dbReference>
<gene>
    <name evidence="1" type="ORF">F5148DRAFT_1285498</name>
</gene>
<dbReference type="EMBL" id="JAGFNK010000135">
    <property type="protein sequence ID" value="KAI9507226.1"/>
    <property type="molecule type" value="Genomic_DNA"/>
</dbReference>
<protein>
    <submittedName>
        <fullName evidence="1">Uncharacterized protein</fullName>
    </submittedName>
</protein>
<sequence length="154" mass="17424">MAENRQTTGKRGAGDTSGERKDPTEQHSSLVCPFTTAPFWHRVNIDQFEEDLGSARETLSNGSAGIEKMRKELQSLADNFTKIQVRIHALRETITSIGSDVMRITTITDAKHENSPEHSEVCSLQEERRTLTRFDTELGELDESSRPRSQRHQV</sequence>
<comment type="caution">
    <text evidence="1">The sequence shown here is derived from an EMBL/GenBank/DDBJ whole genome shotgun (WGS) entry which is preliminary data.</text>
</comment>
<evidence type="ECO:0000313" key="2">
    <source>
        <dbReference type="Proteomes" id="UP001207468"/>
    </source>
</evidence>
<keyword evidence="2" id="KW-1185">Reference proteome</keyword>
<accession>A0ACC0U7J2</accession>
<reference evidence="1" key="1">
    <citation type="submission" date="2021-03" db="EMBL/GenBank/DDBJ databases">
        <title>Evolutionary priming and transition to the ectomycorrhizal habit in an iconic lineage of mushroom-forming fungi: is preadaptation a requirement?</title>
        <authorList>
            <consortium name="DOE Joint Genome Institute"/>
            <person name="Looney B.P."/>
            <person name="Miyauchi S."/>
            <person name="Morin E."/>
            <person name="Drula E."/>
            <person name="Courty P.E."/>
            <person name="Chicoki N."/>
            <person name="Fauchery L."/>
            <person name="Kohler A."/>
            <person name="Kuo A."/>
            <person name="LaButti K."/>
            <person name="Pangilinan J."/>
            <person name="Lipzen A."/>
            <person name="Riley R."/>
            <person name="Andreopoulos W."/>
            <person name="He G."/>
            <person name="Johnson J."/>
            <person name="Barry K.W."/>
            <person name="Grigoriev I.V."/>
            <person name="Nagy L."/>
            <person name="Hibbett D."/>
            <person name="Henrissat B."/>
            <person name="Matheny P.B."/>
            <person name="Labbe J."/>
            <person name="Martin A.F."/>
        </authorList>
    </citation>
    <scope>NUCLEOTIDE SEQUENCE</scope>
    <source>
        <strain evidence="1">BPL698</strain>
    </source>
</reference>